<dbReference type="AlphaFoldDB" id="A0A8H5BA08"/>
<gene>
    <name evidence="1" type="ORF">D9619_008446</name>
</gene>
<sequence length="600" mass="68222">MSEPLHGPLEVQHVASLKKTTFEDIPNELLLMIVQYEVLQPQDYYNLALMSKTLNLLCLPLYFKAYGMEYPHFRVDIHGGDMDAALVKGRRVMSGLYIAVHFQPIPTLVFTLRFRPDSQVAYHYGHFNRLRARLASAALFIRAIHSLDDVVIVGDEEWLWNTGQGPLSDFLLREWVTVMGNFMNALLEKGCSSLQVLRGRRIVESYTFHQTQAIKIKHGVKKLLRQALPLRPDTSEDSLDGLRGSGWEFRRPGKQGYTENITMKASAAVLRATGLLHFHIHSTQFLLPPHLSWTLGVLRSSPNLTSLSLANITFDKPGEWDTVMALIERSVSPSLRELAFPDFDDNMTNIDLILNFLYSLNNLEHLELGMLYDRLIPTSVPSLNARAALLPNLRSLSAPIKASNYLLSTRTWEYNHLIKTWRTFYRNSDIKWDHDPLATQHFNAIFNNLSRVLRHRERSSREPMEIIMKLVPTYDFYGFESNPQILETIKPLGGVDCIVVADGMLVHSVDEADFRLGTFLSTVFPDAVRVETKLVHPAIVKALSNGKVPQTIQPLLDRLANFWPSVKRLALGSWVLNNISGGGDNIRITKVEEDYHLWAS</sequence>
<comment type="caution">
    <text evidence="1">The sequence shown here is derived from an EMBL/GenBank/DDBJ whole genome shotgun (WGS) entry which is preliminary data.</text>
</comment>
<evidence type="ECO:0000313" key="2">
    <source>
        <dbReference type="Proteomes" id="UP000567179"/>
    </source>
</evidence>
<dbReference type="OrthoDB" id="3054030at2759"/>
<dbReference type="Gene3D" id="3.80.10.10">
    <property type="entry name" value="Ribonuclease Inhibitor"/>
    <property type="match status" value="1"/>
</dbReference>
<dbReference type="Proteomes" id="UP000567179">
    <property type="component" value="Unassembled WGS sequence"/>
</dbReference>
<protein>
    <submittedName>
        <fullName evidence="1">Uncharacterized protein</fullName>
    </submittedName>
</protein>
<organism evidence="1 2">
    <name type="scientific">Psilocybe cf. subviscida</name>
    <dbReference type="NCBI Taxonomy" id="2480587"/>
    <lineage>
        <taxon>Eukaryota</taxon>
        <taxon>Fungi</taxon>
        <taxon>Dikarya</taxon>
        <taxon>Basidiomycota</taxon>
        <taxon>Agaricomycotina</taxon>
        <taxon>Agaricomycetes</taxon>
        <taxon>Agaricomycetidae</taxon>
        <taxon>Agaricales</taxon>
        <taxon>Agaricineae</taxon>
        <taxon>Strophariaceae</taxon>
        <taxon>Psilocybe</taxon>
    </lineage>
</organism>
<name>A0A8H5BA08_9AGAR</name>
<proteinExistence type="predicted"/>
<keyword evidence="2" id="KW-1185">Reference proteome</keyword>
<accession>A0A8H5BA08</accession>
<reference evidence="1 2" key="1">
    <citation type="journal article" date="2020" name="ISME J.">
        <title>Uncovering the hidden diversity of litter-decomposition mechanisms in mushroom-forming fungi.</title>
        <authorList>
            <person name="Floudas D."/>
            <person name="Bentzer J."/>
            <person name="Ahren D."/>
            <person name="Johansson T."/>
            <person name="Persson P."/>
            <person name="Tunlid A."/>
        </authorList>
    </citation>
    <scope>NUCLEOTIDE SEQUENCE [LARGE SCALE GENOMIC DNA]</scope>
    <source>
        <strain evidence="1 2">CBS 101986</strain>
    </source>
</reference>
<dbReference type="InterPro" id="IPR032675">
    <property type="entry name" value="LRR_dom_sf"/>
</dbReference>
<dbReference type="EMBL" id="JAACJJ010000029">
    <property type="protein sequence ID" value="KAF5319395.1"/>
    <property type="molecule type" value="Genomic_DNA"/>
</dbReference>
<evidence type="ECO:0000313" key="1">
    <source>
        <dbReference type="EMBL" id="KAF5319395.1"/>
    </source>
</evidence>